<name>A0A6L6QQ48_9BURK</name>
<dbReference type="GO" id="GO:0046872">
    <property type="term" value="F:metal ion binding"/>
    <property type="evidence" value="ECO:0007669"/>
    <property type="project" value="InterPro"/>
</dbReference>
<dbReference type="InterPro" id="IPR036163">
    <property type="entry name" value="HMA_dom_sf"/>
</dbReference>
<sequence length="83" mass="8733">MHHSFQLASALDAANVTRVLDLLRTVPGIRGVHAPAGAAHVEVAFDDSLTSVHQMGKLLEEHGYPPVAPQQRSHTCCGGCGGH</sequence>
<organism evidence="1 2">
    <name type="scientific">Massilia eburnea</name>
    <dbReference type="NCBI Taxonomy" id="1776165"/>
    <lineage>
        <taxon>Bacteria</taxon>
        <taxon>Pseudomonadati</taxon>
        <taxon>Pseudomonadota</taxon>
        <taxon>Betaproteobacteria</taxon>
        <taxon>Burkholderiales</taxon>
        <taxon>Oxalobacteraceae</taxon>
        <taxon>Telluria group</taxon>
        <taxon>Massilia</taxon>
    </lineage>
</organism>
<evidence type="ECO:0000313" key="1">
    <source>
        <dbReference type="EMBL" id="MTW13806.1"/>
    </source>
</evidence>
<dbReference type="RefSeq" id="WP_155456716.1">
    <property type="nucleotide sequence ID" value="NZ_WNKX01000027.1"/>
</dbReference>
<keyword evidence="2" id="KW-1185">Reference proteome</keyword>
<reference evidence="1 2" key="1">
    <citation type="submission" date="2019-11" db="EMBL/GenBank/DDBJ databases">
        <title>Type strains purchased from KCTC, JCM and DSMZ.</title>
        <authorList>
            <person name="Lu H."/>
        </authorList>
    </citation>
    <scope>NUCLEOTIDE SEQUENCE [LARGE SCALE GENOMIC DNA]</scope>
    <source>
        <strain evidence="1 2">JCM 31587</strain>
    </source>
</reference>
<gene>
    <name evidence="1" type="ORF">GM658_24650</name>
</gene>
<dbReference type="Proteomes" id="UP000472320">
    <property type="component" value="Unassembled WGS sequence"/>
</dbReference>
<accession>A0A6L6QQ48</accession>
<proteinExistence type="predicted"/>
<evidence type="ECO:0000313" key="2">
    <source>
        <dbReference type="Proteomes" id="UP000472320"/>
    </source>
</evidence>
<dbReference type="EMBL" id="WNKX01000027">
    <property type="protein sequence ID" value="MTW13806.1"/>
    <property type="molecule type" value="Genomic_DNA"/>
</dbReference>
<protein>
    <recommendedName>
        <fullName evidence="3">Copper chaperone</fullName>
    </recommendedName>
</protein>
<comment type="caution">
    <text evidence="1">The sequence shown here is derived from an EMBL/GenBank/DDBJ whole genome shotgun (WGS) entry which is preliminary data.</text>
</comment>
<dbReference type="AlphaFoldDB" id="A0A6L6QQ48"/>
<evidence type="ECO:0008006" key="3">
    <source>
        <dbReference type="Google" id="ProtNLM"/>
    </source>
</evidence>
<dbReference type="OrthoDB" id="8777586at2"/>
<dbReference type="SUPFAM" id="SSF55008">
    <property type="entry name" value="HMA, heavy metal-associated domain"/>
    <property type="match status" value="1"/>
</dbReference>